<keyword evidence="2" id="KW-1185">Reference proteome</keyword>
<protein>
    <submittedName>
        <fullName evidence="1">Uncharacterized protein</fullName>
    </submittedName>
</protein>
<reference evidence="1" key="1">
    <citation type="submission" date="2022-02" db="EMBL/GenBank/DDBJ databases">
        <title>Plant Genome Project.</title>
        <authorList>
            <person name="Zhang R.-G."/>
        </authorList>
    </citation>
    <scope>NUCLEOTIDE SEQUENCE</scope>
    <source>
        <strain evidence="1">AT1</strain>
    </source>
</reference>
<accession>A0ACC0MGZ7</accession>
<comment type="caution">
    <text evidence="1">The sequence shown here is derived from an EMBL/GenBank/DDBJ whole genome shotgun (WGS) entry which is preliminary data.</text>
</comment>
<dbReference type="Proteomes" id="UP001062846">
    <property type="component" value="Chromosome 9"/>
</dbReference>
<organism evidence="1 2">
    <name type="scientific">Rhododendron molle</name>
    <name type="common">Chinese azalea</name>
    <name type="synonym">Azalea mollis</name>
    <dbReference type="NCBI Taxonomy" id="49168"/>
    <lineage>
        <taxon>Eukaryota</taxon>
        <taxon>Viridiplantae</taxon>
        <taxon>Streptophyta</taxon>
        <taxon>Embryophyta</taxon>
        <taxon>Tracheophyta</taxon>
        <taxon>Spermatophyta</taxon>
        <taxon>Magnoliopsida</taxon>
        <taxon>eudicotyledons</taxon>
        <taxon>Gunneridae</taxon>
        <taxon>Pentapetalae</taxon>
        <taxon>asterids</taxon>
        <taxon>Ericales</taxon>
        <taxon>Ericaceae</taxon>
        <taxon>Ericoideae</taxon>
        <taxon>Rhodoreae</taxon>
        <taxon>Rhododendron</taxon>
    </lineage>
</organism>
<sequence>MRNLMFLRPIILTSTDSVRALRRARDWLGPQYGPLRYRLSNAHARVYEDVQLVCRQYQIPIPADQPHNQNRIDMVLPLNPTGEDALVDGRPVV</sequence>
<gene>
    <name evidence="1" type="ORF">RHMOL_Rhmol09G0215500</name>
</gene>
<name>A0ACC0MGZ7_RHOML</name>
<evidence type="ECO:0000313" key="2">
    <source>
        <dbReference type="Proteomes" id="UP001062846"/>
    </source>
</evidence>
<evidence type="ECO:0000313" key="1">
    <source>
        <dbReference type="EMBL" id="KAI8539854.1"/>
    </source>
</evidence>
<dbReference type="EMBL" id="CM046396">
    <property type="protein sequence ID" value="KAI8539854.1"/>
    <property type="molecule type" value="Genomic_DNA"/>
</dbReference>
<proteinExistence type="predicted"/>